<reference evidence="2" key="1">
    <citation type="journal article" date="2024" name="Proc. Natl. Acad. Sci. U.S.A.">
        <title>Extraordinary preservation of gene collinearity over three hundred million years revealed in homosporous lycophytes.</title>
        <authorList>
            <person name="Li C."/>
            <person name="Wickell D."/>
            <person name="Kuo L.Y."/>
            <person name="Chen X."/>
            <person name="Nie B."/>
            <person name="Liao X."/>
            <person name="Peng D."/>
            <person name="Ji J."/>
            <person name="Jenkins J."/>
            <person name="Williams M."/>
            <person name="Shu S."/>
            <person name="Plott C."/>
            <person name="Barry K."/>
            <person name="Rajasekar S."/>
            <person name="Grimwood J."/>
            <person name="Han X."/>
            <person name="Sun S."/>
            <person name="Hou Z."/>
            <person name="He W."/>
            <person name="Dai G."/>
            <person name="Sun C."/>
            <person name="Schmutz J."/>
            <person name="Leebens-Mack J.H."/>
            <person name="Li F.W."/>
            <person name="Wang L."/>
        </authorList>
    </citation>
    <scope>NUCLEOTIDE SEQUENCE [LARGE SCALE GENOMIC DNA]</scope>
    <source>
        <strain evidence="2">cv. PW_Plant_1</strain>
    </source>
</reference>
<gene>
    <name evidence="1" type="ORF">O6H91_08G065200</name>
</gene>
<evidence type="ECO:0000313" key="2">
    <source>
        <dbReference type="Proteomes" id="UP001162992"/>
    </source>
</evidence>
<comment type="caution">
    <text evidence="1">The sequence shown here is derived from an EMBL/GenBank/DDBJ whole genome shotgun (WGS) entry which is preliminary data.</text>
</comment>
<organism evidence="1 2">
    <name type="scientific">Diphasiastrum complanatum</name>
    <name type="common">Issler's clubmoss</name>
    <name type="synonym">Lycopodium complanatum</name>
    <dbReference type="NCBI Taxonomy" id="34168"/>
    <lineage>
        <taxon>Eukaryota</taxon>
        <taxon>Viridiplantae</taxon>
        <taxon>Streptophyta</taxon>
        <taxon>Embryophyta</taxon>
        <taxon>Tracheophyta</taxon>
        <taxon>Lycopodiopsida</taxon>
        <taxon>Lycopodiales</taxon>
        <taxon>Lycopodiaceae</taxon>
        <taxon>Lycopodioideae</taxon>
        <taxon>Diphasiastrum</taxon>
    </lineage>
</organism>
<dbReference type="EMBL" id="CM055099">
    <property type="protein sequence ID" value="KAJ7547016.1"/>
    <property type="molecule type" value="Genomic_DNA"/>
</dbReference>
<sequence length="253" mass="27440">MAEAFLRYLGCVDLQNLGVIGASTPGWLDNHSLLASMKLDCIALARTRTLVIAGLSGMAGSSDPTPATNFITVPTSEAEDKVTAIQWLVWGGWSVLAVGMNSGVLLTFSPSGSLLTKQNFNAGPILQLRLRSGRKIYSSEDASEELTVVLGRSLVRLDGLDLQSQLRRRLLETEKYRGRALSRRVQSESQETEADFGRLSYQIWNISKSSSSSACADAAITGLMSPTLFEQQTSQRYFCAVTVGTDSAMTAFR</sequence>
<keyword evidence="2" id="KW-1185">Reference proteome</keyword>
<accession>A0ACC2CYB2</accession>
<evidence type="ECO:0000313" key="1">
    <source>
        <dbReference type="EMBL" id="KAJ7547016.1"/>
    </source>
</evidence>
<proteinExistence type="predicted"/>
<name>A0ACC2CYB2_DIPCM</name>
<dbReference type="Proteomes" id="UP001162992">
    <property type="component" value="Chromosome 8"/>
</dbReference>
<protein>
    <submittedName>
        <fullName evidence="1">Uncharacterized protein</fullName>
    </submittedName>
</protein>